<sequence>MTKIEIRYSTKADLPGLFAIDQRIWTTENSPGPILARTLSDYASNYPVGSQLVAVADQQVLGMISWNPLPPFTSARYTWDIGIGVSPDAQHQGVGHRLMTELKSEAKRHGIHRIELRVLSTNTVARQFYAQQGFQVEGVNRDAFFLAGKFVDDYGLAYLMA</sequence>
<evidence type="ECO:0000256" key="1">
    <source>
        <dbReference type="ARBA" id="ARBA00022679"/>
    </source>
</evidence>
<dbReference type="PANTHER" id="PTHR43877">
    <property type="entry name" value="AMINOALKYLPHOSPHONATE N-ACETYLTRANSFERASE-RELATED-RELATED"/>
    <property type="match status" value="1"/>
</dbReference>
<dbReference type="Gene3D" id="3.40.630.30">
    <property type="match status" value="1"/>
</dbReference>
<keyword evidence="1" id="KW-0808">Transferase</keyword>
<keyword evidence="5" id="KW-1185">Reference proteome</keyword>
<name>A0ABU1A543_9LACO</name>
<proteinExistence type="predicted"/>
<feature type="domain" description="N-acetyltransferase" evidence="3">
    <location>
        <begin position="4"/>
        <end position="161"/>
    </location>
</feature>
<dbReference type="InterPro" id="IPR050832">
    <property type="entry name" value="Bact_Acetyltransf"/>
</dbReference>
<dbReference type="Pfam" id="PF00583">
    <property type="entry name" value="Acetyltransf_1"/>
    <property type="match status" value="1"/>
</dbReference>
<dbReference type="SUPFAM" id="SSF55729">
    <property type="entry name" value="Acyl-CoA N-acyltransferases (Nat)"/>
    <property type="match status" value="1"/>
</dbReference>
<gene>
    <name evidence="4" type="ORF">RA086_00445</name>
</gene>
<protein>
    <submittedName>
        <fullName evidence="4">GNAT family N-acetyltransferase</fullName>
    </submittedName>
</protein>
<dbReference type="EMBL" id="JAVCWF010000001">
    <property type="protein sequence ID" value="MDQ7936117.1"/>
    <property type="molecule type" value="Genomic_DNA"/>
</dbReference>
<evidence type="ECO:0000256" key="2">
    <source>
        <dbReference type="ARBA" id="ARBA00023315"/>
    </source>
</evidence>
<accession>A0ABU1A543</accession>
<dbReference type="PANTHER" id="PTHR43877:SF2">
    <property type="entry name" value="AMINOALKYLPHOSPHONATE N-ACETYLTRANSFERASE-RELATED"/>
    <property type="match status" value="1"/>
</dbReference>
<dbReference type="PROSITE" id="PS51186">
    <property type="entry name" value="GNAT"/>
    <property type="match status" value="1"/>
</dbReference>
<reference evidence="4 5" key="1">
    <citation type="journal article" date="2023" name="Int. J. Syst. Evol. Microbiol.">
        <title>Lactiplantibacillus brownii sp. nov., a novel psychrotolerant species isolated from sauerkraut.</title>
        <authorList>
            <person name="Heng Y.C."/>
            <person name="Silvaraju S."/>
            <person name="Lee J.K.Y."/>
            <person name="Kittelmann S."/>
        </authorList>
    </citation>
    <scope>NUCLEOTIDE SEQUENCE [LARGE SCALE GENOMIC DNA]</scope>
    <source>
        <strain evidence="4 5">WILCCON 0030</strain>
    </source>
</reference>
<evidence type="ECO:0000313" key="4">
    <source>
        <dbReference type="EMBL" id="MDQ7936117.1"/>
    </source>
</evidence>
<dbReference type="RefSeq" id="WP_308701963.1">
    <property type="nucleotide sequence ID" value="NZ_AP027463.1"/>
</dbReference>
<evidence type="ECO:0000259" key="3">
    <source>
        <dbReference type="PROSITE" id="PS51186"/>
    </source>
</evidence>
<dbReference type="CDD" id="cd04301">
    <property type="entry name" value="NAT_SF"/>
    <property type="match status" value="1"/>
</dbReference>
<keyword evidence="2" id="KW-0012">Acyltransferase</keyword>
<evidence type="ECO:0000313" key="5">
    <source>
        <dbReference type="Proteomes" id="UP001227831"/>
    </source>
</evidence>
<comment type="caution">
    <text evidence="4">The sequence shown here is derived from an EMBL/GenBank/DDBJ whole genome shotgun (WGS) entry which is preliminary data.</text>
</comment>
<dbReference type="InterPro" id="IPR016181">
    <property type="entry name" value="Acyl_CoA_acyltransferase"/>
</dbReference>
<dbReference type="Proteomes" id="UP001227831">
    <property type="component" value="Unassembled WGS sequence"/>
</dbReference>
<dbReference type="InterPro" id="IPR000182">
    <property type="entry name" value="GNAT_dom"/>
</dbReference>
<organism evidence="4 5">
    <name type="scientific">Lactiplantibacillus brownii</name>
    <dbReference type="NCBI Taxonomy" id="3069269"/>
    <lineage>
        <taxon>Bacteria</taxon>
        <taxon>Bacillati</taxon>
        <taxon>Bacillota</taxon>
        <taxon>Bacilli</taxon>
        <taxon>Lactobacillales</taxon>
        <taxon>Lactobacillaceae</taxon>
        <taxon>Lactiplantibacillus</taxon>
    </lineage>
</organism>